<comment type="caution">
    <text evidence="2">The sequence shown here is derived from an EMBL/GenBank/DDBJ whole genome shotgun (WGS) entry which is preliminary data.</text>
</comment>
<accession>A0A1M2UTB0</accession>
<dbReference type="OrthoDB" id="6367878at2"/>
<dbReference type="Proteomes" id="UP000183986">
    <property type="component" value="Unassembled WGS sequence"/>
</dbReference>
<keyword evidence="3" id="KW-1185">Reference proteome</keyword>
<evidence type="ECO:0000313" key="2">
    <source>
        <dbReference type="EMBL" id="OJS98547.1"/>
    </source>
</evidence>
<dbReference type="NCBIfam" id="TIGR02532">
    <property type="entry name" value="IV_pilin_GFxxxE"/>
    <property type="match status" value="1"/>
</dbReference>
<dbReference type="Gene3D" id="3.30.700.10">
    <property type="entry name" value="Glycoprotein, Type 4 Pilin"/>
    <property type="match status" value="1"/>
</dbReference>
<keyword evidence="1" id="KW-1133">Transmembrane helix</keyword>
<sequence>MPMGRVAVGGGFTLVELVVVIVLVGVLSSLGIGLFARSSAFSPLLATQQLASATLLAQQAALAGNPSNSVTIRQTSNAFEFEAADSLFSIRREGASMAYQVAGQSGLAAIPGGGLTINFDPMGRLAGPFREKSLQFQISGDSDFTLCLSSLGAVYQGPCS</sequence>
<gene>
    <name evidence="2" type="ORF">BEE62_16100</name>
</gene>
<feature type="transmembrane region" description="Helical" evidence="1">
    <location>
        <begin position="12"/>
        <end position="36"/>
    </location>
</feature>
<proteinExistence type="predicted"/>
<organism evidence="2 3">
    <name type="scientific">Marinobacter nauticus</name>
    <name type="common">Marinobacter hydrocarbonoclasticus</name>
    <name type="synonym">Marinobacter aquaeolei</name>
    <dbReference type="NCBI Taxonomy" id="2743"/>
    <lineage>
        <taxon>Bacteria</taxon>
        <taxon>Pseudomonadati</taxon>
        <taxon>Pseudomonadota</taxon>
        <taxon>Gammaproteobacteria</taxon>
        <taxon>Pseudomonadales</taxon>
        <taxon>Marinobacteraceae</taxon>
        <taxon>Marinobacter</taxon>
    </lineage>
</organism>
<keyword evidence="1" id="KW-0812">Transmembrane</keyword>
<name>A0A1M2UTB0_MARNT</name>
<dbReference type="InterPro" id="IPR012902">
    <property type="entry name" value="N_methyl_site"/>
</dbReference>
<evidence type="ECO:0008006" key="4">
    <source>
        <dbReference type="Google" id="ProtNLM"/>
    </source>
</evidence>
<protein>
    <recommendedName>
        <fullName evidence="4">Type II secretion system protein</fullName>
    </recommendedName>
</protein>
<dbReference type="SUPFAM" id="SSF54523">
    <property type="entry name" value="Pili subunits"/>
    <property type="match status" value="1"/>
</dbReference>
<dbReference type="PROSITE" id="PS00409">
    <property type="entry name" value="PROKAR_NTER_METHYL"/>
    <property type="match status" value="1"/>
</dbReference>
<evidence type="ECO:0000313" key="3">
    <source>
        <dbReference type="Proteomes" id="UP000183986"/>
    </source>
</evidence>
<keyword evidence="1" id="KW-0472">Membrane</keyword>
<reference evidence="2" key="1">
    <citation type="submission" date="2016-11" db="EMBL/GenBank/DDBJ databases">
        <title>Draft Genome Sequence of Marinobacter hydrocarbonoclasticus strain STW2, a polyaromatic aromatic hydrocarbon degrading and denitrifying bacterium from rhizosphere of Seagrass Enhalus acodoides.</title>
        <authorList>
            <person name="Ling J."/>
            <person name="Dong J."/>
        </authorList>
    </citation>
    <scope>NUCLEOTIDE SEQUENCE [LARGE SCALE GENOMIC DNA]</scope>
    <source>
        <strain evidence="2">STW2</strain>
    </source>
</reference>
<dbReference type="EMBL" id="MPKY01000003">
    <property type="protein sequence ID" value="OJS98547.1"/>
    <property type="molecule type" value="Genomic_DNA"/>
</dbReference>
<dbReference type="AlphaFoldDB" id="A0A1M2UTB0"/>
<dbReference type="InterPro" id="IPR045584">
    <property type="entry name" value="Pilin-like"/>
</dbReference>
<dbReference type="RefSeq" id="WP_072678385.1">
    <property type="nucleotide sequence ID" value="NZ_MPKY01000003.1"/>
</dbReference>
<evidence type="ECO:0000256" key="1">
    <source>
        <dbReference type="SAM" id="Phobius"/>
    </source>
</evidence>